<protein>
    <submittedName>
        <fullName evidence="1">Uncharacterized protein</fullName>
    </submittedName>
</protein>
<organism evidence="1 2">
    <name type="scientific">Gracilibacillus boraciitolerans JCM 21714</name>
    <dbReference type="NCBI Taxonomy" id="1298598"/>
    <lineage>
        <taxon>Bacteria</taxon>
        <taxon>Bacillati</taxon>
        <taxon>Bacillota</taxon>
        <taxon>Bacilli</taxon>
        <taxon>Bacillales</taxon>
        <taxon>Bacillaceae</taxon>
        <taxon>Gracilibacillus</taxon>
    </lineage>
</organism>
<name>W4VLB0_9BACI</name>
<dbReference type="STRING" id="1298598.JCM21714_3041"/>
<dbReference type="Proteomes" id="UP000019102">
    <property type="component" value="Unassembled WGS sequence"/>
</dbReference>
<comment type="caution">
    <text evidence="1">The sequence shown here is derived from an EMBL/GenBank/DDBJ whole genome shotgun (WGS) entry which is preliminary data.</text>
</comment>
<reference evidence="1 2" key="1">
    <citation type="journal article" date="2014" name="Genome Announc.">
        <title>Draft Genome Sequence of the Boron-Tolerant and Moderately Halotolerant Bacterium Gracilibacillus boraciitolerans JCM 21714T.</title>
        <authorList>
            <person name="Ahmed I."/>
            <person name="Oshima K."/>
            <person name="Suda W."/>
            <person name="Kitamura K."/>
            <person name="Iida T."/>
            <person name="Ohmori Y."/>
            <person name="Fujiwara T."/>
            <person name="Hattori M."/>
            <person name="Ohkuma M."/>
        </authorList>
    </citation>
    <scope>NUCLEOTIDE SEQUENCE [LARGE SCALE GENOMIC DNA]</scope>
    <source>
        <strain evidence="1 2">JCM 21714</strain>
    </source>
</reference>
<dbReference type="EMBL" id="BAVS01000017">
    <property type="protein sequence ID" value="GAE93921.1"/>
    <property type="molecule type" value="Genomic_DNA"/>
</dbReference>
<keyword evidence="2" id="KW-1185">Reference proteome</keyword>
<dbReference type="RefSeq" id="WP_158413503.1">
    <property type="nucleotide sequence ID" value="NZ_BAVS01000017.1"/>
</dbReference>
<gene>
    <name evidence="1" type="ORF">JCM21714_3041</name>
</gene>
<evidence type="ECO:0000313" key="1">
    <source>
        <dbReference type="EMBL" id="GAE93921.1"/>
    </source>
</evidence>
<accession>W4VLB0</accession>
<proteinExistence type="predicted"/>
<dbReference type="AlphaFoldDB" id="W4VLB0"/>
<sequence length="58" mass="6704">MVNTEELNTEETLKRIIQLHKEAVAGNETAVQDLHMILEQLRDNYSDNPLLKAYHAIQ</sequence>
<evidence type="ECO:0000313" key="2">
    <source>
        <dbReference type="Proteomes" id="UP000019102"/>
    </source>
</evidence>